<dbReference type="GO" id="GO:0016887">
    <property type="term" value="F:ATP hydrolysis activity"/>
    <property type="evidence" value="ECO:0007669"/>
    <property type="project" value="InterPro"/>
</dbReference>
<name>A0A9N9KUT2_9HELO</name>
<dbReference type="CDD" id="cd19481">
    <property type="entry name" value="RecA-like_protease"/>
    <property type="match status" value="1"/>
</dbReference>
<keyword evidence="2" id="KW-1133">Transmembrane helix</keyword>
<evidence type="ECO:0000256" key="1">
    <source>
        <dbReference type="SAM" id="MobiDB-lite"/>
    </source>
</evidence>
<gene>
    <name evidence="4" type="ORF">HYFRA_00005716</name>
</gene>
<dbReference type="Proteomes" id="UP000696280">
    <property type="component" value="Unassembled WGS sequence"/>
</dbReference>
<feature type="compositionally biased region" description="Basic and acidic residues" evidence="1">
    <location>
        <begin position="15"/>
        <end position="31"/>
    </location>
</feature>
<feature type="transmembrane region" description="Helical" evidence="2">
    <location>
        <begin position="1095"/>
        <end position="1118"/>
    </location>
</feature>
<dbReference type="AlphaFoldDB" id="A0A9N9KUT2"/>
<feature type="transmembrane region" description="Helical" evidence="2">
    <location>
        <begin position="1063"/>
        <end position="1083"/>
    </location>
</feature>
<evidence type="ECO:0000256" key="2">
    <source>
        <dbReference type="SAM" id="Phobius"/>
    </source>
</evidence>
<dbReference type="EMBL" id="CAJVRL010000044">
    <property type="protein sequence ID" value="CAG8951912.1"/>
    <property type="molecule type" value="Genomic_DNA"/>
</dbReference>
<dbReference type="SMART" id="SM00382">
    <property type="entry name" value="AAA"/>
    <property type="match status" value="1"/>
</dbReference>
<keyword evidence="2" id="KW-0472">Membrane</keyword>
<dbReference type="GO" id="GO:0005524">
    <property type="term" value="F:ATP binding"/>
    <property type="evidence" value="ECO:0007669"/>
    <property type="project" value="InterPro"/>
</dbReference>
<proteinExistence type="predicted"/>
<evidence type="ECO:0000313" key="4">
    <source>
        <dbReference type="EMBL" id="CAG8951912.1"/>
    </source>
</evidence>
<evidence type="ECO:0000313" key="5">
    <source>
        <dbReference type="Proteomes" id="UP000696280"/>
    </source>
</evidence>
<dbReference type="SUPFAM" id="SSF52540">
    <property type="entry name" value="P-loop containing nucleoside triphosphate hydrolases"/>
    <property type="match status" value="1"/>
</dbReference>
<keyword evidence="5" id="KW-1185">Reference proteome</keyword>
<feature type="domain" description="AAA+ ATPase" evidence="3">
    <location>
        <begin position="510"/>
        <end position="637"/>
    </location>
</feature>
<comment type="caution">
    <text evidence="4">The sequence shown here is derived from an EMBL/GenBank/DDBJ whole genome shotgun (WGS) entry which is preliminary data.</text>
</comment>
<feature type="transmembrane region" description="Helical" evidence="2">
    <location>
        <begin position="1150"/>
        <end position="1172"/>
    </location>
</feature>
<reference evidence="4" key="1">
    <citation type="submission" date="2021-07" db="EMBL/GenBank/DDBJ databases">
        <authorList>
            <person name="Durling M."/>
        </authorList>
    </citation>
    <scope>NUCLEOTIDE SEQUENCE</scope>
</reference>
<evidence type="ECO:0000259" key="3">
    <source>
        <dbReference type="SMART" id="SM00382"/>
    </source>
</evidence>
<organism evidence="4 5">
    <name type="scientific">Hymenoscyphus fraxineus</name>
    <dbReference type="NCBI Taxonomy" id="746836"/>
    <lineage>
        <taxon>Eukaryota</taxon>
        <taxon>Fungi</taxon>
        <taxon>Dikarya</taxon>
        <taxon>Ascomycota</taxon>
        <taxon>Pezizomycotina</taxon>
        <taxon>Leotiomycetes</taxon>
        <taxon>Helotiales</taxon>
        <taxon>Helotiaceae</taxon>
        <taxon>Hymenoscyphus</taxon>
    </lineage>
</organism>
<keyword evidence="2" id="KW-0812">Transmembrane</keyword>
<protein>
    <recommendedName>
        <fullName evidence="3">AAA+ ATPase domain-containing protein</fullName>
    </recommendedName>
</protein>
<dbReference type="InterPro" id="IPR003959">
    <property type="entry name" value="ATPase_AAA_core"/>
</dbReference>
<accession>A0A9N9KUT2</accession>
<feature type="transmembrane region" description="Helical" evidence="2">
    <location>
        <begin position="964"/>
        <end position="982"/>
    </location>
</feature>
<dbReference type="InterPro" id="IPR027417">
    <property type="entry name" value="P-loop_NTPase"/>
</dbReference>
<sequence>MSQARPPSGVPANLRRSDDDKELSPGKEKTSLKPLTPEELETLESTADYNLRKKIGKWWIGDLPTDTGWMNHVEWEYRMKSGRDSEKWVLTIDSFTSPTGRKETGIDIISPYLKKVIRGVVKFDPSLDRFSDRLSMRHPFQTFFHHWNDIEKAIENDIGVQEHEKEAFEILKWVYEKYLPVKDPQSTLKSQHESIRQYLESSEINYENLWAVYEPGTRVLVRDKLGEWQMLMVVSCELDLENESTHWSRQQRSRPKWKVRMWQMTWNSAKECFTRILWPRTIQPFLGTRQISNLQVLPLEYYEDKTGKLSKMQAQSQLQQALEKRGNKWATFIKQNDPTCLYYEGPAARIPEPEPSYWNQERPPATVVNLKGRVVVDQDRDFNIGDLHEFPRIPSPYGPVQDTVAFENDVLASDNRPEYAAFDDNPRSQEFPWEKFQAQLCPTAILSFHMESNGWYLVPVEHLQKVPWRSDMLENLVMLEEKKSLLVDLLESYKTKENAGIQDIVKGKGEGLVVLLHGPPGVGKTLTAEVVAENLHRPLQSISLSTLLDQRGDFETSLIETFQQASRQKVILLLDEADVILEERAYEDVRRNSIVSIFLRRIEYFDGIVFLTTNRPGTIDEAFESRIHLSIEYPKLNSALRIKLWLQFLKNLEPQVDFNVADVIDNLDKLKLNDLNGRQIRNVINVSAAIARARTGGVLDVEVVKRLAGEASGLFERLSGNSKKSKSITSRGERGSFYGGSLYNNDAIIHAQLLAFESATLIVCLNNNRHYSKVALMPAHNESSIRDDFGWVQSPDGRGTLDIIWTCLLVIFTAVYTAIHLNVPAPTDTFFKITIRKFRWILGAILAPDVVTGVAGSQWHSARTSVFAMRSLGYNSWTMEHAFYADSGGFLLHAPDMRPFPINAASVHFLVKSNYLPLPSITRDEIWDRSKSDKFAKGAALIQTGWLVISSIARLAQGLPLCQLEIFTLAFAVSTVMTYYFWLHKPQNLTTSTVLVMESTLARVLTDAGTSADSPWRDTPMDFVEKPLTNWKRRDTLEKFDLNERPLQRIPDDAQLPHQSWEMAMTLLVAIPSMLHSALHLAGWNVEFPTAEESLLWKASAITLTAIGCISFAVVGVLRRRGYCYEYVLCWIWVKPNPQQAKWHYTAPEIFLTICTVLLVLARVCLVSVVIASLRSMPKRVFDTPNWTNYLPHV</sequence>
<dbReference type="PANTHER" id="PTHR46411:SF4">
    <property type="entry name" value="AAA+ ATPASE DOMAIN-CONTAINING PROTEIN"/>
    <property type="match status" value="1"/>
</dbReference>
<dbReference type="PANTHER" id="PTHR46411">
    <property type="entry name" value="FAMILY ATPASE, PUTATIVE-RELATED"/>
    <property type="match status" value="1"/>
</dbReference>
<dbReference type="Pfam" id="PF22942">
    <property type="entry name" value="DUF7025"/>
    <property type="match status" value="1"/>
</dbReference>
<dbReference type="OrthoDB" id="3061561at2759"/>
<dbReference type="Pfam" id="PF00004">
    <property type="entry name" value="AAA"/>
    <property type="match status" value="1"/>
</dbReference>
<dbReference type="Gene3D" id="3.40.50.300">
    <property type="entry name" value="P-loop containing nucleotide triphosphate hydrolases"/>
    <property type="match status" value="1"/>
</dbReference>
<dbReference type="InterPro" id="IPR054289">
    <property type="entry name" value="DUF7025"/>
</dbReference>
<feature type="transmembrane region" description="Helical" evidence="2">
    <location>
        <begin position="803"/>
        <end position="823"/>
    </location>
</feature>
<dbReference type="InterPro" id="IPR003593">
    <property type="entry name" value="AAA+_ATPase"/>
</dbReference>
<feature type="region of interest" description="Disordered" evidence="1">
    <location>
        <begin position="1"/>
        <end position="38"/>
    </location>
</feature>